<dbReference type="InterPro" id="IPR027104">
    <property type="entry name" value="Prp3"/>
</dbReference>
<keyword evidence="4" id="KW-1185">Reference proteome</keyword>
<feature type="domain" description="Small nuclear ribonucleoprotein Prp3 C-terminal" evidence="2">
    <location>
        <begin position="49"/>
        <end position="203"/>
    </location>
</feature>
<accession>A0ABD3P727</accession>
<feature type="region of interest" description="Disordered" evidence="1">
    <location>
        <begin position="216"/>
        <end position="237"/>
    </location>
</feature>
<feature type="compositionally biased region" description="Basic and acidic residues" evidence="1">
    <location>
        <begin position="17"/>
        <end position="27"/>
    </location>
</feature>
<comment type="caution">
    <text evidence="3">The sequence shown here is derived from an EMBL/GenBank/DDBJ whole genome shotgun (WGS) entry which is preliminary data.</text>
</comment>
<sequence length="237" mass="27351">MEAKVMEQIHQRKLKHERMNEERKLTKEQKAAKHARKLAEDTSTSVKVALFWVKDMSHPYHRAKVDLNAQQNSITGGVLECDQPGKGEDDKLVLVVAEGGEKAIKRYIRLMTVRMRWRGEDFYEEEDEEEEELMVGEEEGEDGEQKQPKQERKKFNPNNCCELIWTGMAVKRSFHTFMFQSAQNMTVARKILEAKGVAHYWDMCVGFVERREGGGGEEGMRFRLGGGDESDDEMMTA</sequence>
<dbReference type="Proteomes" id="UP001516023">
    <property type="component" value="Unassembled WGS sequence"/>
</dbReference>
<dbReference type="Pfam" id="PF06544">
    <property type="entry name" value="Prp3_C"/>
    <property type="match status" value="1"/>
</dbReference>
<evidence type="ECO:0000259" key="2">
    <source>
        <dbReference type="Pfam" id="PF06544"/>
    </source>
</evidence>
<dbReference type="PANTHER" id="PTHR14212:SF0">
    <property type="entry name" value="U4_U6 SMALL NUCLEAR RIBONUCLEOPROTEIN PRP3"/>
    <property type="match status" value="1"/>
</dbReference>
<name>A0ABD3P727_9STRA</name>
<feature type="region of interest" description="Disordered" evidence="1">
    <location>
        <begin position="127"/>
        <end position="153"/>
    </location>
</feature>
<organism evidence="3 4">
    <name type="scientific">Cyclotella cryptica</name>
    <dbReference type="NCBI Taxonomy" id="29204"/>
    <lineage>
        <taxon>Eukaryota</taxon>
        <taxon>Sar</taxon>
        <taxon>Stramenopiles</taxon>
        <taxon>Ochrophyta</taxon>
        <taxon>Bacillariophyta</taxon>
        <taxon>Coscinodiscophyceae</taxon>
        <taxon>Thalassiosirophycidae</taxon>
        <taxon>Stephanodiscales</taxon>
        <taxon>Stephanodiscaceae</taxon>
        <taxon>Cyclotella</taxon>
    </lineage>
</organism>
<feature type="compositionally biased region" description="Acidic residues" evidence="1">
    <location>
        <begin position="127"/>
        <end position="142"/>
    </location>
</feature>
<dbReference type="PANTHER" id="PTHR14212">
    <property type="entry name" value="U4/U6-ASSOCIATED RNA SPLICING FACTOR-RELATED"/>
    <property type="match status" value="1"/>
</dbReference>
<feature type="compositionally biased region" description="Acidic residues" evidence="1">
    <location>
        <begin position="228"/>
        <end position="237"/>
    </location>
</feature>
<feature type="compositionally biased region" description="Basic and acidic residues" evidence="1">
    <location>
        <begin position="143"/>
        <end position="153"/>
    </location>
</feature>
<proteinExistence type="predicted"/>
<dbReference type="EMBL" id="JABMIG020000265">
    <property type="protein sequence ID" value="KAL3783243.1"/>
    <property type="molecule type" value="Genomic_DNA"/>
</dbReference>
<evidence type="ECO:0000313" key="4">
    <source>
        <dbReference type="Proteomes" id="UP001516023"/>
    </source>
</evidence>
<reference evidence="3 4" key="1">
    <citation type="journal article" date="2020" name="G3 (Bethesda)">
        <title>Improved Reference Genome for Cyclotella cryptica CCMP332, a Model for Cell Wall Morphogenesis, Salinity Adaptation, and Lipid Production in Diatoms (Bacillariophyta).</title>
        <authorList>
            <person name="Roberts W.R."/>
            <person name="Downey K.M."/>
            <person name="Ruck E.C."/>
            <person name="Traller J.C."/>
            <person name="Alverson A.J."/>
        </authorList>
    </citation>
    <scope>NUCLEOTIDE SEQUENCE [LARGE SCALE GENOMIC DNA]</scope>
    <source>
        <strain evidence="3 4">CCMP332</strain>
    </source>
</reference>
<feature type="region of interest" description="Disordered" evidence="1">
    <location>
        <begin position="1"/>
        <end position="27"/>
    </location>
</feature>
<dbReference type="AlphaFoldDB" id="A0ABD3P727"/>
<protein>
    <recommendedName>
        <fullName evidence="2">Small nuclear ribonucleoprotein Prp3 C-terminal domain-containing protein</fullName>
    </recommendedName>
</protein>
<dbReference type="InterPro" id="IPR010541">
    <property type="entry name" value="Prp3_C"/>
</dbReference>
<gene>
    <name evidence="3" type="ORF">HJC23_001150</name>
</gene>
<evidence type="ECO:0000313" key="3">
    <source>
        <dbReference type="EMBL" id="KAL3783243.1"/>
    </source>
</evidence>
<evidence type="ECO:0000256" key="1">
    <source>
        <dbReference type="SAM" id="MobiDB-lite"/>
    </source>
</evidence>
<dbReference type="CDD" id="cd24162">
    <property type="entry name" value="Prp3_C"/>
    <property type="match status" value="1"/>
</dbReference>
<feature type="compositionally biased region" description="Basic and acidic residues" evidence="1">
    <location>
        <begin position="1"/>
        <end position="10"/>
    </location>
</feature>